<dbReference type="eggNOG" id="KOG3913">
    <property type="taxonomic scope" value="Eukaryota"/>
</dbReference>
<dbReference type="EnsemblMetazoa" id="HelroT116548">
    <property type="protein sequence ID" value="HelroP116548"/>
    <property type="gene ID" value="HelroG116548"/>
</dbReference>
<dbReference type="OrthoDB" id="6225908at2759"/>
<evidence type="ECO:0000256" key="7">
    <source>
        <dbReference type="ARBA" id="ARBA00023157"/>
    </source>
</evidence>
<dbReference type="KEGG" id="hro:HELRODRAFT_116548"/>
<keyword evidence="3 9" id="KW-0217">Developmental protein</keyword>
<dbReference type="HOGENOM" id="CLU_3144386_0_0_1"/>
<evidence type="ECO:0000256" key="8">
    <source>
        <dbReference type="ARBA" id="ARBA00023288"/>
    </source>
</evidence>
<sequence>MEGCKLMCCGRGFNKRRIIVQEQCHCKFHWCCTVRCQTCLVEKDETFCK</sequence>
<dbReference type="FunFam" id="3.30.2460.20:FF:000001">
    <property type="entry name" value="Wnt homolog"/>
    <property type="match status" value="1"/>
</dbReference>
<keyword evidence="8" id="KW-0449">Lipoprotein</keyword>
<evidence type="ECO:0000256" key="3">
    <source>
        <dbReference type="ARBA" id="ARBA00022473"/>
    </source>
</evidence>
<evidence type="ECO:0000256" key="1">
    <source>
        <dbReference type="ARBA" id="ARBA00004498"/>
    </source>
</evidence>
<dbReference type="EMBL" id="KB097768">
    <property type="protein sequence ID" value="ESN90156.1"/>
    <property type="molecule type" value="Genomic_DNA"/>
</dbReference>
<dbReference type="GO" id="GO:0016055">
    <property type="term" value="P:Wnt signaling pathway"/>
    <property type="evidence" value="ECO:0007669"/>
    <property type="project" value="UniProtKB-KW"/>
</dbReference>
<dbReference type="GO" id="GO:0005576">
    <property type="term" value="C:extracellular region"/>
    <property type="evidence" value="ECO:0007669"/>
    <property type="project" value="InterPro"/>
</dbReference>
<evidence type="ECO:0000313" key="12">
    <source>
        <dbReference type="Proteomes" id="UP000015101"/>
    </source>
</evidence>
<evidence type="ECO:0000313" key="10">
    <source>
        <dbReference type="EMBL" id="ESN90156.1"/>
    </source>
</evidence>
<reference evidence="10 12" key="2">
    <citation type="journal article" date="2013" name="Nature">
        <title>Insights into bilaterian evolution from three spiralian genomes.</title>
        <authorList>
            <person name="Simakov O."/>
            <person name="Marletaz F."/>
            <person name="Cho S.J."/>
            <person name="Edsinger-Gonzales E."/>
            <person name="Havlak P."/>
            <person name="Hellsten U."/>
            <person name="Kuo D.H."/>
            <person name="Larsson T."/>
            <person name="Lv J."/>
            <person name="Arendt D."/>
            <person name="Savage R."/>
            <person name="Osoegawa K."/>
            <person name="de Jong P."/>
            <person name="Grimwood J."/>
            <person name="Chapman J.A."/>
            <person name="Shapiro H."/>
            <person name="Aerts A."/>
            <person name="Otillar R.P."/>
            <person name="Terry A.Y."/>
            <person name="Boore J.L."/>
            <person name="Grigoriev I.V."/>
            <person name="Lindberg D.R."/>
            <person name="Seaver E.C."/>
            <person name="Weisblat D.A."/>
            <person name="Putnam N.H."/>
            <person name="Rokhsar D.S."/>
        </authorList>
    </citation>
    <scope>NUCLEOTIDE SEQUENCE</scope>
</reference>
<dbReference type="GO" id="GO:0005102">
    <property type="term" value="F:signaling receptor binding"/>
    <property type="evidence" value="ECO:0007669"/>
    <property type="project" value="InterPro"/>
</dbReference>
<comment type="subcellular location">
    <subcellularLocation>
        <location evidence="1 9">Secreted</location>
        <location evidence="1 9">Extracellular space</location>
        <location evidence="1 9">Extracellular matrix</location>
    </subcellularLocation>
</comment>
<evidence type="ECO:0000256" key="9">
    <source>
        <dbReference type="RuleBase" id="RU003500"/>
    </source>
</evidence>
<dbReference type="GeneID" id="20195662"/>
<dbReference type="PANTHER" id="PTHR12027">
    <property type="entry name" value="WNT RELATED"/>
    <property type="match status" value="1"/>
</dbReference>
<gene>
    <name evidence="11" type="primary">20195662</name>
    <name evidence="10" type="ORF">HELRODRAFT_116548</name>
</gene>
<name>T1EGG0_HELRO</name>
<evidence type="ECO:0000256" key="2">
    <source>
        <dbReference type="ARBA" id="ARBA00005683"/>
    </source>
</evidence>
<dbReference type="Proteomes" id="UP000015101">
    <property type="component" value="Unassembled WGS sequence"/>
</dbReference>
<keyword evidence="12" id="KW-1185">Reference proteome</keyword>
<evidence type="ECO:0000256" key="5">
    <source>
        <dbReference type="ARBA" id="ARBA00022530"/>
    </source>
</evidence>
<dbReference type="EMBL" id="AMQM01008363">
    <property type="status" value="NOT_ANNOTATED_CDS"/>
    <property type="molecule type" value="Genomic_DNA"/>
</dbReference>
<keyword evidence="7" id="KW-1015">Disulfide bond</keyword>
<protein>
    <recommendedName>
        <fullName evidence="9">Protein Wnt</fullName>
    </recommendedName>
</protein>
<reference evidence="12" key="1">
    <citation type="submission" date="2012-12" db="EMBL/GenBank/DDBJ databases">
        <authorList>
            <person name="Hellsten U."/>
            <person name="Grimwood J."/>
            <person name="Chapman J.A."/>
            <person name="Shapiro H."/>
            <person name="Aerts A."/>
            <person name="Otillar R.P."/>
            <person name="Terry A.Y."/>
            <person name="Boore J.L."/>
            <person name="Simakov O."/>
            <person name="Marletaz F."/>
            <person name="Cho S.-J."/>
            <person name="Edsinger-Gonzales E."/>
            <person name="Havlak P."/>
            <person name="Kuo D.-H."/>
            <person name="Larsson T."/>
            <person name="Lv J."/>
            <person name="Arendt D."/>
            <person name="Savage R."/>
            <person name="Osoegawa K."/>
            <person name="de Jong P."/>
            <person name="Lindberg D.R."/>
            <person name="Seaver E.C."/>
            <person name="Weisblat D.A."/>
            <person name="Putnam N.H."/>
            <person name="Grigoriev I.V."/>
            <person name="Rokhsar D.S."/>
        </authorList>
    </citation>
    <scope>NUCLEOTIDE SEQUENCE</scope>
</reference>
<dbReference type="RefSeq" id="XP_009031733.1">
    <property type="nucleotide sequence ID" value="XM_009033485.1"/>
</dbReference>
<dbReference type="STRING" id="6412.T1EGG0"/>
<dbReference type="Pfam" id="PF00110">
    <property type="entry name" value="wnt"/>
    <property type="match status" value="1"/>
</dbReference>
<comment type="function">
    <text evidence="9">Ligand for members of the frizzled family of seven transmembrane receptors.</text>
</comment>
<keyword evidence="4" id="KW-0964">Secreted</keyword>
<evidence type="ECO:0000256" key="6">
    <source>
        <dbReference type="ARBA" id="ARBA00022687"/>
    </source>
</evidence>
<evidence type="ECO:0000313" key="11">
    <source>
        <dbReference type="EnsemblMetazoa" id="HelroP116548"/>
    </source>
</evidence>
<evidence type="ECO:0000256" key="4">
    <source>
        <dbReference type="ARBA" id="ARBA00022525"/>
    </source>
</evidence>
<dbReference type="AlphaFoldDB" id="T1EGG0"/>
<dbReference type="InterPro" id="IPR005817">
    <property type="entry name" value="Wnt"/>
</dbReference>
<organism evidence="11 12">
    <name type="scientific">Helobdella robusta</name>
    <name type="common">Californian leech</name>
    <dbReference type="NCBI Taxonomy" id="6412"/>
    <lineage>
        <taxon>Eukaryota</taxon>
        <taxon>Metazoa</taxon>
        <taxon>Spiralia</taxon>
        <taxon>Lophotrochozoa</taxon>
        <taxon>Annelida</taxon>
        <taxon>Clitellata</taxon>
        <taxon>Hirudinea</taxon>
        <taxon>Rhynchobdellida</taxon>
        <taxon>Glossiphoniidae</taxon>
        <taxon>Helobdella</taxon>
    </lineage>
</organism>
<dbReference type="Gene3D" id="3.30.2460.20">
    <property type="match status" value="1"/>
</dbReference>
<dbReference type="InParanoid" id="T1EGG0"/>
<comment type="similarity">
    <text evidence="2 9">Belongs to the Wnt family.</text>
</comment>
<proteinExistence type="inferred from homology"/>
<keyword evidence="5" id="KW-0272">Extracellular matrix</keyword>
<dbReference type="InterPro" id="IPR043158">
    <property type="entry name" value="Wnt_C"/>
</dbReference>
<dbReference type="CTD" id="20195662"/>
<reference evidence="11" key="3">
    <citation type="submission" date="2015-06" db="UniProtKB">
        <authorList>
            <consortium name="EnsemblMetazoa"/>
        </authorList>
    </citation>
    <scope>IDENTIFICATION</scope>
</reference>
<accession>T1EGG0</accession>
<keyword evidence="6 9" id="KW-0879">Wnt signaling pathway</keyword>